<evidence type="ECO:0000313" key="8">
    <source>
        <dbReference type="Proteomes" id="UP000261212"/>
    </source>
</evidence>
<gene>
    <name evidence="7" type="ORF">DW687_11245</name>
</gene>
<dbReference type="SUPFAM" id="SSF52833">
    <property type="entry name" value="Thioredoxin-like"/>
    <property type="match status" value="1"/>
</dbReference>
<keyword evidence="5" id="KW-0676">Redox-active center</keyword>
<dbReference type="PANTHER" id="PTHR46679:SF1">
    <property type="entry name" value="GLUTAREDOXIN-2, MITOCHONDRIAL"/>
    <property type="match status" value="1"/>
</dbReference>
<dbReference type="InterPro" id="IPR036249">
    <property type="entry name" value="Thioredoxin-like_sf"/>
</dbReference>
<evidence type="ECO:0000256" key="2">
    <source>
        <dbReference type="ARBA" id="ARBA00022448"/>
    </source>
</evidence>
<keyword evidence="2" id="KW-0813">Transport</keyword>
<dbReference type="PANTHER" id="PTHR46679">
    <property type="match status" value="1"/>
</dbReference>
<dbReference type="InterPro" id="IPR002109">
    <property type="entry name" value="Glutaredoxin"/>
</dbReference>
<sequence>MAEVTIYTTSTCPYCKMAKELLKQKGIDYEERMVEFGSEELVDLVSRTHHRTVPQIFFGEEFIGGYDDLQKYLTTKEFTEK</sequence>
<comment type="similarity">
    <text evidence="1">Belongs to the glutaredoxin family.</text>
</comment>
<evidence type="ECO:0000259" key="6">
    <source>
        <dbReference type="Pfam" id="PF00462"/>
    </source>
</evidence>
<feature type="domain" description="Glutaredoxin" evidence="6">
    <location>
        <begin position="4"/>
        <end position="63"/>
    </location>
</feature>
<keyword evidence="4" id="KW-1015">Disulfide bond</keyword>
<dbReference type="Proteomes" id="UP000261212">
    <property type="component" value="Unassembled WGS sequence"/>
</dbReference>
<dbReference type="RefSeq" id="WP_007050841.1">
    <property type="nucleotide sequence ID" value="NZ_CABKNJ010000001.1"/>
</dbReference>
<comment type="caution">
    <text evidence="7">The sequence shown here is derived from an EMBL/GenBank/DDBJ whole genome shotgun (WGS) entry which is preliminary data.</text>
</comment>
<dbReference type="EMBL" id="QUSM01000008">
    <property type="protein sequence ID" value="RGD73032.1"/>
    <property type="molecule type" value="Genomic_DNA"/>
</dbReference>
<dbReference type="PRINTS" id="PR00160">
    <property type="entry name" value="GLUTAREDOXIN"/>
</dbReference>
<name>A0A3E3DUU9_9FIRM</name>
<evidence type="ECO:0000256" key="1">
    <source>
        <dbReference type="ARBA" id="ARBA00007787"/>
    </source>
</evidence>
<evidence type="ECO:0000256" key="3">
    <source>
        <dbReference type="ARBA" id="ARBA00022982"/>
    </source>
</evidence>
<protein>
    <submittedName>
        <fullName evidence="7">Glutaredoxin</fullName>
    </submittedName>
</protein>
<reference evidence="7 8" key="1">
    <citation type="submission" date="2018-08" db="EMBL/GenBank/DDBJ databases">
        <title>A genome reference for cultivated species of the human gut microbiota.</title>
        <authorList>
            <person name="Zou Y."/>
            <person name="Xue W."/>
            <person name="Luo G."/>
        </authorList>
    </citation>
    <scope>NUCLEOTIDE SEQUENCE [LARGE SCALE GENOMIC DNA]</scope>
    <source>
        <strain evidence="7 8">AM25-6</strain>
    </source>
</reference>
<evidence type="ECO:0000256" key="5">
    <source>
        <dbReference type="ARBA" id="ARBA00023284"/>
    </source>
</evidence>
<evidence type="ECO:0000256" key="4">
    <source>
        <dbReference type="ARBA" id="ARBA00023157"/>
    </source>
</evidence>
<dbReference type="InterPro" id="IPR011767">
    <property type="entry name" value="GLR_AS"/>
</dbReference>
<dbReference type="Gene3D" id="3.40.30.10">
    <property type="entry name" value="Glutaredoxin"/>
    <property type="match status" value="1"/>
</dbReference>
<dbReference type="GO" id="GO:0015035">
    <property type="term" value="F:protein-disulfide reductase activity"/>
    <property type="evidence" value="ECO:0007669"/>
    <property type="project" value="TreeGrafter"/>
</dbReference>
<keyword evidence="3" id="KW-0249">Electron transport</keyword>
<dbReference type="PROSITE" id="PS51354">
    <property type="entry name" value="GLUTAREDOXIN_2"/>
    <property type="match status" value="1"/>
</dbReference>
<evidence type="ECO:0000313" key="7">
    <source>
        <dbReference type="EMBL" id="RGD73032.1"/>
    </source>
</evidence>
<accession>A0A3E3DUU9</accession>
<dbReference type="InterPro" id="IPR014025">
    <property type="entry name" value="Glutaredoxin_subgr"/>
</dbReference>
<organism evidence="7 8">
    <name type="scientific">Anaerofustis stercorihominis</name>
    <dbReference type="NCBI Taxonomy" id="214853"/>
    <lineage>
        <taxon>Bacteria</taxon>
        <taxon>Bacillati</taxon>
        <taxon>Bacillota</taxon>
        <taxon>Clostridia</taxon>
        <taxon>Eubacteriales</taxon>
        <taxon>Eubacteriaceae</taxon>
        <taxon>Anaerofustis</taxon>
    </lineage>
</organism>
<dbReference type="GeneID" id="98001118"/>
<dbReference type="AlphaFoldDB" id="A0A3E3DUU9"/>
<dbReference type="Pfam" id="PF00462">
    <property type="entry name" value="Glutaredoxin"/>
    <property type="match status" value="1"/>
</dbReference>
<dbReference type="PROSITE" id="PS00195">
    <property type="entry name" value="GLUTAREDOXIN_1"/>
    <property type="match status" value="1"/>
</dbReference>
<proteinExistence type="inferred from homology"/>